<dbReference type="GeneID" id="54404957"/>
<accession>A0A6A5ZVB7</accession>
<dbReference type="Proteomes" id="UP000799771">
    <property type="component" value="Unassembled WGS sequence"/>
</dbReference>
<gene>
    <name evidence="1" type="ORF">P153DRAFT_303587</name>
</gene>
<protein>
    <submittedName>
        <fullName evidence="1">Uncharacterized protein</fullName>
    </submittedName>
</protein>
<dbReference type="EMBL" id="ML977523">
    <property type="protein sequence ID" value="KAF2123662.1"/>
    <property type="molecule type" value="Genomic_DNA"/>
</dbReference>
<feature type="non-terminal residue" evidence="1">
    <location>
        <position position="1"/>
    </location>
</feature>
<sequence length="73" mass="8145">GTQRQRVYLVVQAPARAVYAREYMAVFSDVLNGLDSKTMNHFFHAVFRKDGPLSQSQTTVLLATHSGRYAGTI</sequence>
<dbReference type="RefSeq" id="XP_033518056.1">
    <property type="nucleotide sequence ID" value="XM_033664525.1"/>
</dbReference>
<organism evidence="1 2">
    <name type="scientific">Dothidotthia symphoricarpi CBS 119687</name>
    <dbReference type="NCBI Taxonomy" id="1392245"/>
    <lineage>
        <taxon>Eukaryota</taxon>
        <taxon>Fungi</taxon>
        <taxon>Dikarya</taxon>
        <taxon>Ascomycota</taxon>
        <taxon>Pezizomycotina</taxon>
        <taxon>Dothideomycetes</taxon>
        <taxon>Pleosporomycetidae</taxon>
        <taxon>Pleosporales</taxon>
        <taxon>Dothidotthiaceae</taxon>
        <taxon>Dothidotthia</taxon>
    </lineage>
</organism>
<dbReference type="AlphaFoldDB" id="A0A6A5ZVB7"/>
<keyword evidence="2" id="KW-1185">Reference proteome</keyword>
<reference evidence="1" key="1">
    <citation type="journal article" date="2020" name="Stud. Mycol.">
        <title>101 Dothideomycetes genomes: a test case for predicting lifestyles and emergence of pathogens.</title>
        <authorList>
            <person name="Haridas S."/>
            <person name="Albert R."/>
            <person name="Binder M."/>
            <person name="Bloem J."/>
            <person name="Labutti K."/>
            <person name="Salamov A."/>
            <person name="Andreopoulos B."/>
            <person name="Baker S."/>
            <person name="Barry K."/>
            <person name="Bills G."/>
            <person name="Bluhm B."/>
            <person name="Cannon C."/>
            <person name="Castanera R."/>
            <person name="Culley D."/>
            <person name="Daum C."/>
            <person name="Ezra D."/>
            <person name="Gonzalez J."/>
            <person name="Henrissat B."/>
            <person name="Kuo A."/>
            <person name="Liang C."/>
            <person name="Lipzen A."/>
            <person name="Lutzoni F."/>
            <person name="Magnuson J."/>
            <person name="Mondo S."/>
            <person name="Nolan M."/>
            <person name="Ohm R."/>
            <person name="Pangilinan J."/>
            <person name="Park H.-J."/>
            <person name="Ramirez L."/>
            <person name="Alfaro M."/>
            <person name="Sun H."/>
            <person name="Tritt A."/>
            <person name="Yoshinaga Y."/>
            <person name="Zwiers L.-H."/>
            <person name="Turgeon B."/>
            <person name="Goodwin S."/>
            <person name="Spatafora J."/>
            <person name="Crous P."/>
            <person name="Grigoriev I."/>
        </authorList>
    </citation>
    <scope>NUCLEOTIDE SEQUENCE</scope>
    <source>
        <strain evidence="1">CBS 119687</strain>
    </source>
</reference>
<evidence type="ECO:0000313" key="1">
    <source>
        <dbReference type="EMBL" id="KAF2123662.1"/>
    </source>
</evidence>
<proteinExistence type="predicted"/>
<dbReference type="OrthoDB" id="6500128at2759"/>
<name>A0A6A5ZVB7_9PLEO</name>
<evidence type="ECO:0000313" key="2">
    <source>
        <dbReference type="Proteomes" id="UP000799771"/>
    </source>
</evidence>